<keyword evidence="6" id="KW-0067">ATP-binding</keyword>
<evidence type="ECO:0000256" key="7">
    <source>
        <dbReference type="SAM" id="MobiDB-lite"/>
    </source>
</evidence>
<evidence type="ECO:0000256" key="1">
    <source>
        <dbReference type="ARBA" id="ARBA00004496"/>
    </source>
</evidence>
<dbReference type="GeneID" id="115379067"/>
<feature type="compositionally biased region" description="Basic and acidic residues" evidence="7">
    <location>
        <begin position="84"/>
        <end position="98"/>
    </location>
</feature>
<dbReference type="InterPro" id="IPR007111">
    <property type="entry name" value="NACHT_NTPase"/>
</dbReference>
<dbReference type="InterPro" id="IPR041075">
    <property type="entry name" value="NOD1/2_WH"/>
</dbReference>
<reference evidence="9" key="2">
    <citation type="submission" date="2025-08" db="UniProtKB">
        <authorList>
            <consortium name="Ensembl"/>
        </authorList>
    </citation>
    <scope>IDENTIFICATION</scope>
</reference>
<feature type="compositionally biased region" description="Basic and acidic residues" evidence="7">
    <location>
        <begin position="27"/>
        <end position="42"/>
    </location>
</feature>
<dbReference type="Pfam" id="PF05729">
    <property type="entry name" value="NACHT"/>
    <property type="match status" value="1"/>
</dbReference>
<keyword evidence="5" id="KW-0547">Nucleotide-binding</keyword>
<dbReference type="Pfam" id="PF13516">
    <property type="entry name" value="LRR_6"/>
    <property type="match status" value="3"/>
</dbReference>
<dbReference type="Pfam" id="PF17779">
    <property type="entry name" value="WHD_NOD2"/>
    <property type="match status" value="1"/>
</dbReference>
<evidence type="ECO:0000256" key="5">
    <source>
        <dbReference type="ARBA" id="ARBA00022741"/>
    </source>
</evidence>
<feature type="domain" description="NACHT" evidence="8">
    <location>
        <begin position="211"/>
        <end position="345"/>
    </location>
</feature>
<dbReference type="PROSITE" id="PS50837">
    <property type="entry name" value="NACHT"/>
    <property type="match status" value="1"/>
</dbReference>
<dbReference type="InterPro" id="IPR051261">
    <property type="entry name" value="NLR"/>
</dbReference>
<organism evidence="9 10">
    <name type="scientific">Myripristis murdjan</name>
    <name type="common">pinecone soldierfish</name>
    <dbReference type="NCBI Taxonomy" id="586833"/>
    <lineage>
        <taxon>Eukaryota</taxon>
        <taxon>Metazoa</taxon>
        <taxon>Chordata</taxon>
        <taxon>Craniata</taxon>
        <taxon>Vertebrata</taxon>
        <taxon>Euteleostomi</taxon>
        <taxon>Actinopterygii</taxon>
        <taxon>Neopterygii</taxon>
        <taxon>Teleostei</taxon>
        <taxon>Neoteleostei</taxon>
        <taxon>Acanthomorphata</taxon>
        <taxon>Holocentriformes</taxon>
        <taxon>Holocentridae</taxon>
        <taxon>Myripristis</taxon>
    </lineage>
</organism>
<dbReference type="SUPFAM" id="SSF52540">
    <property type="entry name" value="P-loop containing nucleoside triphosphate hydrolases"/>
    <property type="match status" value="1"/>
</dbReference>
<dbReference type="Pfam" id="PF17776">
    <property type="entry name" value="NLRC4_HD2"/>
    <property type="match status" value="1"/>
</dbReference>
<feature type="region of interest" description="Disordered" evidence="7">
    <location>
        <begin position="1"/>
        <end position="120"/>
    </location>
</feature>
<keyword evidence="3" id="KW-0433">Leucine-rich repeat</keyword>
<keyword evidence="4" id="KW-0677">Repeat</keyword>
<dbReference type="SMART" id="SM00368">
    <property type="entry name" value="LRR_RI"/>
    <property type="match status" value="4"/>
</dbReference>
<dbReference type="GO" id="GO:0005737">
    <property type="term" value="C:cytoplasm"/>
    <property type="evidence" value="ECO:0007669"/>
    <property type="project" value="UniProtKB-SubCell"/>
</dbReference>
<dbReference type="FunFam" id="3.40.50.300:FF:001524">
    <property type="entry name" value="Si:dkey-126g1.7"/>
    <property type="match status" value="1"/>
</dbReference>
<dbReference type="Ensembl" id="ENSMMDT00005028549.1">
    <property type="protein sequence ID" value="ENSMMDP00005027879.1"/>
    <property type="gene ID" value="ENSMMDG00005013359.1"/>
</dbReference>
<reference evidence="9" key="1">
    <citation type="submission" date="2019-06" db="EMBL/GenBank/DDBJ databases">
        <authorList>
            <consortium name="Wellcome Sanger Institute Data Sharing"/>
        </authorList>
    </citation>
    <scope>NUCLEOTIDE SEQUENCE [LARGE SCALE GENOMIC DNA]</scope>
</reference>
<dbReference type="Gene3D" id="3.40.50.300">
    <property type="entry name" value="P-loop containing nucleotide triphosphate hydrolases"/>
    <property type="match status" value="1"/>
</dbReference>
<feature type="compositionally biased region" description="Basic and acidic residues" evidence="7">
    <location>
        <begin position="53"/>
        <end position="74"/>
    </location>
</feature>
<dbReference type="AlphaFoldDB" id="A0A667YVM6"/>
<dbReference type="InterPro" id="IPR029495">
    <property type="entry name" value="NACHT-assoc"/>
</dbReference>
<keyword evidence="2" id="KW-0963">Cytoplasm</keyword>
<dbReference type="PANTHER" id="PTHR24106">
    <property type="entry name" value="NACHT, LRR AND CARD DOMAINS-CONTAINING"/>
    <property type="match status" value="1"/>
</dbReference>
<dbReference type="SMART" id="SM01288">
    <property type="entry name" value="FISNA"/>
    <property type="match status" value="1"/>
</dbReference>
<dbReference type="GeneTree" id="ENSGT01150000286911"/>
<evidence type="ECO:0000256" key="6">
    <source>
        <dbReference type="ARBA" id="ARBA00022840"/>
    </source>
</evidence>
<evidence type="ECO:0000256" key="3">
    <source>
        <dbReference type="ARBA" id="ARBA00022614"/>
    </source>
</evidence>
<comment type="subcellular location">
    <subcellularLocation>
        <location evidence="1">Cytoplasm</location>
    </subcellularLocation>
</comment>
<dbReference type="OrthoDB" id="120976at2759"/>
<proteinExistence type="predicted"/>
<dbReference type="InParanoid" id="A0A667YVM6"/>
<dbReference type="InterPro" id="IPR032675">
    <property type="entry name" value="LRR_dom_sf"/>
</dbReference>
<gene>
    <name evidence="9" type="primary">LOC115379067</name>
</gene>
<protein>
    <submittedName>
        <fullName evidence="9">NACHT, LRR and PYD domains-containing protein 12-like</fullName>
    </submittedName>
</protein>
<name>A0A667YVM6_9TELE</name>
<dbReference type="SUPFAM" id="SSF52047">
    <property type="entry name" value="RNI-like"/>
    <property type="match status" value="1"/>
</dbReference>
<accession>A0A667YVM6</accession>
<evidence type="ECO:0000313" key="10">
    <source>
        <dbReference type="Proteomes" id="UP000472263"/>
    </source>
</evidence>
<evidence type="ECO:0000256" key="2">
    <source>
        <dbReference type="ARBA" id="ARBA00022490"/>
    </source>
</evidence>
<reference evidence="9" key="3">
    <citation type="submission" date="2025-09" db="UniProtKB">
        <authorList>
            <consortium name="Ensembl"/>
        </authorList>
    </citation>
    <scope>IDENTIFICATION</scope>
</reference>
<dbReference type="Proteomes" id="UP000472263">
    <property type="component" value="Chromosome 20"/>
</dbReference>
<keyword evidence="10" id="KW-1185">Reference proteome</keyword>
<sequence>MYKHAKAGSAVPSCLSMKSDFSIDAPPDLKSEPKTSSDKNAKEFPVTSLESHFSIDAHPDFGNEPKTSRDENDKFPATSLESRFSIDAHPDFSSEPKTSRWRNRSSKRRQQQGEQSQIPLKHVEALEEELKKTNRTRFEFVLEGISEAGTGTLLNRIYTELYITSGPTEGVNTKHEVQQLGKIHKVDTLQETAIKCRNIFDTFPGTKRPVRTVLTMGIPGIGKTFLVQKFILDWAEGLANQDVNLMVLLSFMELNLIKDGQYSFLDLIKLFHPVLKMVTAEKLAACKAVFILDGLDESRLSLDFKNNAVVSDVTQTASVDSLLTNLIKGNLLPSALLWITSTPAAANQIPPTCVDRVTEVRGFTDLQKEEYFRRRSSDEELSSRIISHIKASRSLHIMCHIPVFCWITATVLEDMFSRNKTEEFSMSLTEMYARFLMIQMERKKRKYNQSEPGLAEHDREVLLKFGKLAFEQLLRGNFVFYQEDLEECGLDVREASVYSGVCTEIFRSECVLFKRTVYCFVHPSIQEFLAAVYASCCCTSTNMVSLKPFSTDDCRHTSLNDYLDTTMNEAISSKNGHLDLFVRFLCGLSLESTQKLMQHLLGPIESSPESTRTAIRNLKKKCTGSLPPDRCINIFHCLMEMKDRSLHQEIMDYLRSQDRSQRKLSDIHCSTLAFMLQASEEVLDVFDLEACNVSRDGRLRLLPAVRNCRKARLADCGLTETNCKVLASALSSSPSHLTELDLSNNRLQDSGVELLCVGLQSPNCRLETLRLSGCMISDDGCASLASALRSNPSHLMELDLSNNHVGASGERLLFAAMQEPGCRLHCLRLDPELER</sequence>
<dbReference type="Pfam" id="PF14484">
    <property type="entry name" value="FISNA"/>
    <property type="match status" value="1"/>
</dbReference>
<evidence type="ECO:0000256" key="4">
    <source>
        <dbReference type="ARBA" id="ARBA00022737"/>
    </source>
</evidence>
<dbReference type="GO" id="GO:0005524">
    <property type="term" value="F:ATP binding"/>
    <property type="evidence" value="ECO:0007669"/>
    <property type="project" value="UniProtKB-KW"/>
</dbReference>
<dbReference type="RefSeq" id="XP_029935599.1">
    <property type="nucleotide sequence ID" value="XM_030079739.1"/>
</dbReference>
<dbReference type="Gene3D" id="3.80.10.10">
    <property type="entry name" value="Ribonuclease Inhibitor"/>
    <property type="match status" value="1"/>
</dbReference>
<dbReference type="PROSITE" id="PS51450">
    <property type="entry name" value="LRR"/>
    <property type="match status" value="1"/>
</dbReference>
<feature type="compositionally biased region" description="Basic residues" evidence="7">
    <location>
        <begin position="99"/>
        <end position="110"/>
    </location>
</feature>
<dbReference type="InterPro" id="IPR041267">
    <property type="entry name" value="NLRP_HD2"/>
</dbReference>
<dbReference type="InterPro" id="IPR027417">
    <property type="entry name" value="P-loop_NTPase"/>
</dbReference>
<evidence type="ECO:0000259" key="8">
    <source>
        <dbReference type="PROSITE" id="PS50837"/>
    </source>
</evidence>
<dbReference type="InterPro" id="IPR001611">
    <property type="entry name" value="Leu-rich_rpt"/>
</dbReference>
<evidence type="ECO:0000313" key="9">
    <source>
        <dbReference type="Ensembl" id="ENSMMDP00005027879.1"/>
    </source>
</evidence>